<dbReference type="Proteomes" id="UP000218505">
    <property type="component" value="Chromosome"/>
</dbReference>
<reference evidence="2" key="1">
    <citation type="submission" date="2017-09" db="EMBL/GenBank/DDBJ databases">
        <title>Complete Genome Sequence of ansamitocin-producing Bacterium Actinosynnema pretiosum X47.</title>
        <authorList>
            <person name="Cao G."/>
            <person name="Zong G."/>
            <person name="Zhong C."/>
            <person name="Fu J."/>
        </authorList>
    </citation>
    <scope>NUCLEOTIDE SEQUENCE [LARGE SCALE GENOMIC DNA]</scope>
    <source>
        <strain evidence="2">X47</strain>
    </source>
</reference>
<evidence type="ECO:0000313" key="3">
    <source>
        <dbReference type="Proteomes" id="UP000218505"/>
    </source>
</evidence>
<organism evidence="2 3">
    <name type="scientific">Actinosynnema pretiosum</name>
    <dbReference type="NCBI Taxonomy" id="42197"/>
    <lineage>
        <taxon>Bacteria</taxon>
        <taxon>Bacillati</taxon>
        <taxon>Actinomycetota</taxon>
        <taxon>Actinomycetes</taxon>
        <taxon>Pseudonocardiales</taxon>
        <taxon>Pseudonocardiaceae</taxon>
        <taxon>Actinosynnema</taxon>
    </lineage>
</organism>
<dbReference type="Pfam" id="PF02467">
    <property type="entry name" value="Whib"/>
    <property type="match status" value="1"/>
</dbReference>
<gene>
    <name evidence="2" type="ORF">CNX65_22615</name>
</gene>
<dbReference type="AlphaFoldDB" id="A0A290Z9R5"/>
<sequence>MNLVGIAWALDLLRWVPTGVLVAVVEWDGLCWAAEDLPPWDGELLTDRELAARMCAGCPVADECLELELRTGGEFGVGVWGGLCEQDRRELFPHWLRRGERWERP</sequence>
<name>A0A290Z9R5_9PSEU</name>
<dbReference type="EMBL" id="CP023445">
    <property type="protein sequence ID" value="ATE55734.1"/>
    <property type="molecule type" value="Genomic_DNA"/>
</dbReference>
<accession>A0A290Z9R5</accession>
<evidence type="ECO:0000313" key="2">
    <source>
        <dbReference type="EMBL" id="ATE55734.1"/>
    </source>
</evidence>
<dbReference type="InterPro" id="IPR034768">
    <property type="entry name" value="4FE4S_WBL"/>
</dbReference>
<dbReference type="KEGG" id="apre:CNX65_22615"/>
<keyword evidence="3" id="KW-1185">Reference proteome</keyword>
<protein>
    <submittedName>
        <fullName evidence="2">Transcription factor WhiB</fullName>
    </submittedName>
</protein>
<proteinExistence type="predicted"/>
<feature type="domain" description="4Fe-4S Wbl-type" evidence="1">
    <location>
        <begin position="30"/>
        <end position="90"/>
    </location>
</feature>
<dbReference type="PROSITE" id="PS51674">
    <property type="entry name" value="4FE4S_WBL"/>
    <property type="match status" value="1"/>
</dbReference>
<evidence type="ECO:0000259" key="1">
    <source>
        <dbReference type="PROSITE" id="PS51674"/>
    </source>
</evidence>
<dbReference type="RefSeq" id="WP_096495565.1">
    <property type="nucleotide sequence ID" value="NZ_CP023445.1"/>
</dbReference>